<comment type="caution">
    <text evidence="2">The sequence shown here is derived from an EMBL/GenBank/DDBJ whole genome shotgun (WGS) entry which is preliminary data.</text>
</comment>
<organism evidence="2 3">
    <name type="scientific">Thelohanellus kitauei</name>
    <name type="common">Myxosporean</name>
    <dbReference type="NCBI Taxonomy" id="669202"/>
    <lineage>
        <taxon>Eukaryota</taxon>
        <taxon>Metazoa</taxon>
        <taxon>Cnidaria</taxon>
        <taxon>Myxozoa</taxon>
        <taxon>Myxosporea</taxon>
        <taxon>Bivalvulida</taxon>
        <taxon>Platysporina</taxon>
        <taxon>Myxobolidae</taxon>
        <taxon>Thelohanellus</taxon>
    </lineage>
</organism>
<evidence type="ECO:0000313" key="3">
    <source>
        <dbReference type="Proteomes" id="UP000031668"/>
    </source>
</evidence>
<dbReference type="Proteomes" id="UP000031668">
    <property type="component" value="Unassembled WGS sequence"/>
</dbReference>
<dbReference type="AlphaFoldDB" id="A0A0C2MYA8"/>
<dbReference type="InterPro" id="IPR053164">
    <property type="entry name" value="IS1016-like_transposase"/>
</dbReference>
<dbReference type="OrthoDB" id="5979044at2759"/>
<dbReference type="PANTHER" id="PTHR47163:SF2">
    <property type="entry name" value="SI:DKEY-17M8.2"/>
    <property type="match status" value="1"/>
</dbReference>
<dbReference type="EMBL" id="JWZT01002583">
    <property type="protein sequence ID" value="KII69125.1"/>
    <property type="molecule type" value="Genomic_DNA"/>
</dbReference>
<dbReference type="SMART" id="SM01126">
    <property type="entry name" value="DDE_Tnp_IS1595"/>
    <property type="match status" value="1"/>
</dbReference>
<dbReference type="PANTHER" id="PTHR47163">
    <property type="entry name" value="DDE_TNP_IS1595 DOMAIN-CONTAINING PROTEIN"/>
    <property type="match status" value="1"/>
</dbReference>
<sequence>MKLIKVSGPIGGDGRTVEIDERHFYRAKYKLGRVLSTAHIPNRKAETLRPIVQSKFLPGTTIVSDCWRAYNTLTTMRNEYGHLVVNHRLNFVNRKEPAGHTQNIENLWRWIKRKF</sequence>
<evidence type="ECO:0000313" key="2">
    <source>
        <dbReference type="EMBL" id="KII69125.1"/>
    </source>
</evidence>
<reference evidence="2 3" key="1">
    <citation type="journal article" date="2014" name="Genome Biol. Evol.">
        <title>The genome of the myxosporean Thelohanellus kitauei shows adaptations to nutrient acquisition within its fish host.</title>
        <authorList>
            <person name="Yang Y."/>
            <person name="Xiong J."/>
            <person name="Zhou Z."/>
            <person name="Huo F."/>
            <person name="Miao W."/>
            <person name="Ran C."/>
            <person name="Liu Y."/>
            <person name="Zhang J."/>
            <person name="Feng J."/>
            <person name="Wang M."/>
            <person name="Wang M."/>
            <person name="Wang L."/>
            <person name="Yao B."/>
        </authorList>
    </citation>
    <scope>NUCLEOTIDE SEQUENCE [LARGE SCALE GENOMIC DNA]</scope>
    <source>
        <strain evidence="2">Wuqing</strain>
    </source>
</reference>
<name>A0A0C2MYA8_THEKT</name>
<proteinExistence type="predicted"/>
<evidence type="ECO:0000259" key="1">
    <source>
        <dbReference type="SMART" id="SM01126"/>
    </source>
</evidence>
<feature type="domain" description="ISXO2-like transposase" evidence="1">
    <location>
        <begin position="9"/>
        <end position="115"/>
    </location>
</feature>
<dbReference type="InterPro" id="IPR024445">
    <property type="entry name" value="Tnp_ISXO2-like"/>
</dbReference>
<keyword evidence="3" id="KW-1185">Reference proteome</keyword>
<accession>A0A0C2MYA8</accession>
<gene>
    <name evidence="2" type="ORF">RF11_08615</name>
</gene>
<dbReference type="Pfam" id="PF12762">
    <property type="entry name" value="DDE_Tnp_IS1595"/>
    <property type="match status" value="1"/>
</dbReference>
<protein>
    <recommendedName>
        <fullName evidence="1">ISXO2-like transposase domain-containing protein</fullName>
    </recommendedName>
</protein>